<organism evidence="18 19">
    <name type="scientific">Ajellomyces capsulatus (strain H143)</name>
    <name type="common">Darling's disease fungus</name>
    <name type="synonym">Histoplasma capsulatum</name>
    <dbReference type="NCBI Taxonomy" id="544712"/>
    <lineage>
        <taxon>Eukaryota</taxon>
        <taxon>Fungi</taxon>
        <taxon>Dikarya</taxon>
        <taxon>Ascomycota</taxon>
        <taxon>Pezizomycotina</taxon>
        <taxon>Eurotiomycetes</taxon>
        <taxon>Eurotiomycetidae</taxon>
        <taxon>Onygenales</taxon>
        <taxon>Ajellomycetaceae</taxon>
        <taxon>Histoplasma</taxon>
    </lineage>
</organism>
<feature type="domain" description="Thiamine phosphate synthase/TenI" evidence="16">
    <location>
        <begin position="5"/>
        <end position="91"/>
    </location>
</feature>
<evidence type="ECO:0000256" key="12">
    <source>
        <dbReference type="ARBA" id="ARBA00047334"/>
    </source>
</evidence>
<evidence type="ECO:0000259" key="17">
    <source>
        <dbReference type="Pfam" id="PF24173"/>
    </source>
</evidence>
<dbReference type="Gene3D" id="3.20.20.70">
    <property type="entry name" value="Aldolase class I"/>
    <property type="match status" value="2"/>
</dbReference>
<comment type="catalytic activity">
    <reaction evidence="12">
        <text>4-methyl-5-(2-phosphooxyethyl)-thiazole + 4-amino-2-methyl-5-(diphosphooxymethyl)pyrimidine + H(+) = thiamine phosphate + diphosphate</text>
        <dbReference type="Rhea" id="RHEA:22328"/>
        <dbReference type="ChEBI" id="CHEBI:15378"/>
        <dbReference type="ChEBI" id="CHEBI:33019"/>
        <dbReference type="ChEBI" id="CHEBI:37575"/>
        <dbReference type="ChEBI" id="CHEBI:57841"/>
        <dbReference type="ChEBI" id="CHEBI:58296"/>
        <dbReference type="EC" id="2.5.1.3"/>
    </reaction>
</comment>
<dbReference type="InterPro" id="IPR029056">
    <property type="entry name" value="Ribokinase-like"/>
</dbReference>
<proteinExistence type="inferred from homology"/>
<dbReference type="SUPFAM" id="SSF51391">
    <property type="entry name" value="Thiamin phosphate synthase"/>
    <property type="match status" value="2"/>
</dbReference>
<keyword evidence="6" id="KW-0479">Metal-binding</keyword>
<dbReference type="InterPro" id="IPR036206">
    <property type="entry name" value="ThiamineP_synth_sf"/>
</dbReference>
<dbReference type="InterPro" id="IPR022998">
    <property type="entry name" value="ThiamineP_synth_TenI"/>
</dbReference>
<keyword evidence="8" id="KW-0418">Kinase</keyword>
<evidence type="ECO:0000256" key="7">
    <source>
        <dbReference type="ARBA" id="ARBA00022741"/>
    </source>
</evidence>
<comment type="pathway">
    <text evidence="3">Cofactor biosynthesis; thiamine diphosphate biosynthesis; 4-methyl-5-(2-phosphoethyl)-thiazole from 5-(2-hydroxyethyl)-4-methylthiazole: step 1/1.</text>
</comment>
<evidence type="ECO:0000256" key="9">
    <source>
        <dbReference type="ARBA" id="ARBA00022840"/>
    </source>
</evidence>
<comment type="catalytic activity">
    <reaction evidence="14">
        <text>2-[(2R,5Z)-2-carboxy-4-methylthiazol-5(2H)-ylidene]ethyl phosphate + 4-amino-2-methyl-5-(diphosphooxymethyl)pyrimidine + 2 H(+) = thiamine phosphate + CO2 + diphosphate</text>
        <dbReference type="Rhea" id="RHEA:47844"/>
        <dbReference type="ChEBI" id="CHEBI:15378"/>
        <dbReference type="ChEBI" id="CHEBI:16526"/>
        <dbReference type="ChEBI" id="CHEBI:33019"/>
        <dbReference type="ChEBI" id="CHEBI:37575"/>
        <dbReference type="ChEBI" id="CHEBI:57841"/>
        <dbReference type="ChEBI" id="CHEBI:62899"/>
        <dbReference type="EC" id="2.5.1.3"/>
    </reaction>
</comment>
<dbReference type="UniPathway" id="UPA00060">
    <property type="reaction ID" value="UER00139"/>
</dbReference>
<evidence type="ECO:0000313" key="19">
    <source>
        <dbReference type="Proteomes" id="UP000002624"/>
    </source>
</evidence>
<evidence type="ECO:0000256" key="14">
    <source>
        <dbReference type="ARBA" id="ARBA00047883"/>
    </source>
</evidence>
<dbReference type="eggNOG" id="ENOG502QS2M">
    <property type="taxonomic scope" value="Eukaryota"/>
</dbReference>
<dbReference type="OMA" id="RMWAVER"/>
<dbReference type="Proteomes" id="UP000002624">
    <property type="component" value="Unassembled WGS sequence"/>
</dbReference>
<evidence type="ECO:0000256" key="3">
    <source>
        <dbReference type="ARBA" id="ARBA00004868"/>
    </source>
</evidence>
<keyword evidence="5" id="KW-0808">Transferase</keyword>
<dbReference type="HOGENOM" id="CLU_019943_1_1_1"/>
<dbReference type="GO" id="GO:0009229">
    <property type="term" value="P:thiamine diphosphate biosynthetic process"/>
    <property type="evidence" value="ECO:0007669"/>
    <property type="project" value="UniProtKB-UniPathway"/>
</dbReference>
<dbReference type="Pfam" id="PF02110">
    <property type="entry name" value="HK"/>
    <property type="match status" value="2"/>
</dbReference>
<feature type="domain" description="TTI1 N-terminal TPR" evidence="17">
    <location>
        <begin position="102"/>
        <end position="265"/>
    </location>
</feature>
<keyword evidence="10" id="KW-0460">Magnesium</keyword>
<dbReference type="InterPro" id="IPR057566">
    <property type="entry name" value="TPR_TTI1_N"/>
</dbReference>
<sequence length="647" mass="68700">MDLSVYLVTDSTPAILRGRDLCEVVQDAIQGGVTVVQYRDKHSDSGVMIATAKRLHEITKKHNVPLIINDRVDVALAVGAEGVHLGQDDMTGGPPTQIRDRNQRKPESEELTVAAFDCIATVCQVLVGPTAAAEIFNEIGTSTIVDQTVYLLLEGITDGTSDQVQLAAARALRTLTARVTHRVVLASLLPRSVSALTKALQPTTQMRRSYQVLCCCIQALTEMLKAVLNDTNVSAPTPQKTDAKTQPGGNTLVLDDSWLNATASQDGADYLGIGTVFATPTKTNTKSIIGPAGTREILAFLSTMPRRVGTVAIGGINLANVQRVIYQSQAPLKSLDGAAIVSAIMAAENPREAAALFCKLVKQIPALATIPLPPRENEVTLLLDQVPDIVNLVATRRPLCHNMINFVVANFAANVAIAIGASPIMSGYGPEAVDLAKNGVGAGATDVRRKAAKQLMAGGYFDLIKGNESELIQVYGKVRGHQVGVDSGPSTLNCKEKARLVMDLAKRERNIVLLTGAVDYLSDGERTLAIGNGHSLLGHITGTGCIIGTIAASFLAVHRSDKLLAVLASLLLLEIAAERAAVKDGVHGPGTFLPAFIDELFALRMWAVERKNGGTSSGEASKTSNCEAATVDENIFKKMAKVHLIHL</sequence>
<dbReference type="GO" id="GO:0005737">
    <property type="term" value="C:cytoplasm"/>
    <property type="evidence" value="ECO:0007669"/>
    <property type="project" value="TreeGrafter"/>
</dbReference>
<feature type="region of interest" description="Disordered" evidence="15">
    <location>
        <begin position="85"/>
        <end position="105"/>
    </location>
</feature>
<evidence type="ECO:0000256" key="15">
    <source>
        <dbReference type="SAM" id="MobiDB-lite"/>
    </source>
</evidence>
<accession>C6H4D7</accession>
<dbReference type="InterPro" id="IPR013785">
    <property type="entry name" value="Aldolase_TIM"/>
</dbReference>
<evidence type="ECO:0000256" key="4">
    <source>
        <dbReference type="ARBA" id="ARBA00005165"/>
    </source>
</evidence>
<dbReference type="SUPFAM" id="SSF48371">
    <property type="entry name" value="ARM repeat"/>
    <property type="match status" value="1"/>
</dbReference>
<keyword evidence="7" id="KW-0547">Nucleotide-binding</keyword>
<dbReference type="EMBL" id="GG692419">
    <property type="protein sequence ID" value="EER45797.1"/>
    <property type="molecule type" value="Genomic_DNA"/>
</dbReference>
<name>C6H4D7_AJECH</name>
<evidence type="ECO:0000256" key="11">
    <source>
        <dbReference type="ARBA" id="ARBA00022977"/>
    </source>
</evidence>
<evidence type="ECO:0000256" key="1">
    <source>
        <dbReference type="ARBA" id="ARBA00001771"/>
    </source>
</evidence>
<dbReference type="GO" id="GO:0004789">
    <property type="term" value="F:thiamine-phosphate diphosphorylase activity"/>
    <property type="evidence" value="ECO:0007669"/>
    <property type="project" value="UniProtKB-EC"/>
</dbReference>
<dbReference type="Gene3D" id="3.40.1190.20">
    <property type="match status" value="2"/>
</dbReference>
<dbReference type="InterPro" id="IPR034291">
    <property type="entry name" value="TMP_synthase"/>
</dbReference>
<comment type="pathway">
    <text evidence="4">Cofactor biosynthesis; thiamine diphosphate biosynthesis; thiamine phosphate from 4-amino-2-methyl-5-diphosphomethylpyrimidine and 4-methyl-5-(2-phosphoethyl)-thiazole: step 1/1.</text>
</comment>
<dbReference type="InterPro" id="IPR000417">
    <property type="entry name" value="Hyethyz_kinase"/>
</dbReference>
<dbReference type="PANTHER" id="PTHR20857:SF23">
    <property type="entry name" value="THIAMINE BIOSYNTHETIC BIFUNCTIONAL ENZYME"/>
    <property type="match status" value="1"/>
</dbReference>
<comment type="cofactor">
    <cofactor evidence="2">
        <name>Mg(2+)</name>
        <dbReference type="ChEBI" id="CHEBI:18420"/>
    </cofactor>
</comment>
<dbReference type="GO" id="GO:0005524">
    <property type="term" value="F:ATP binding"/>
    <property type="evidence" value="ECO:0007669"/>
    <property type="project" value="UniProtKB-KW"/>
</dbReference>
<keyword evidence="9" id="KW-0067">ATP-binding</keyword>
<evidence type="ECO:0000256" key="5">
    <source>
        <dbReference type="ARBA" id="ARBA00022679"/>
    </source>
</evidence>
<dbReference type="STRING" id="544712.C6H4D7"/>
<dbReference type="VEuPathDB" id="FungiDB:HCDG_01376"/>
<dbReference type="GO" id="GO:0009228">
    <property type="term" value="P:thiamine biosynthetic process"/>
    <property type="evidence" value="ECO:0007669"/>
    <property type="project" value="UniProtKB-KW"/>
</dbReference>
<comment type="catalytic activity">
    <reaction evidence="13">
        <text>2-(2-carboxy-4-methylthiazol-5-yl)ethyl phosphate + 4-amino-2-methyl-5-(diphosphooxymethyl)pyrimidine + 2 H(+) = thiamine phosphate + CO2 + diphosphate</text>
        <dbReference type="Rhea" id="RHEA:47848"/>
        <dbReference type="ChEBI" id="CHEBI:15378"/>
        <dbReference type="ChEBI" id="CHEBI:16526"/>
        <dbReference type="ChEBI" id="CHEBI:33019"/>
        <dbReference type="ChEBI" id="CHEBI:37575"/>
        <dbReference type="ChEBI" id="CHEBI:57841"/>
        <dbReference type="ChEBI" id="CHEBI:62890"/>
        <dbReference type="EC" id="2.5.1.3"/>
    </reaction>
</comment>
<dbReference type="Pfam" id="PF02581">
    <property type="entry name" value="TMP-TENI"/>
    <property type="match status" value="1"/>
</dbReference>
<evidence type="ECO:0000256" key="6">
    <source>
        <dbReference type="ARBA" id="ARBA00022723"/>
    </source>
</evidence>
<dbReference type="PANTHER" id="PTHR20857">
    <property type="entry name" value="THIAMINE-PHOSPHATE PYROPHOSPHORYLASE"/>
    <property type="match status" value="1"/>
</dbReference>
<evidence type="ECO:0000259" key="16">
    <source>
        <dbReference type="Pfam" id="PF02581"/>
    </source>
</evidence>
<evidence type="ECO:0000256" key="13">
    <source>
        <dbReference type="ARBA" id="ARBA00047851"/>
    </source>
</evidence>
<keyword evidence="11" id="KW-0784">Thiamine biosynthesis</keyword>
<evidence type="ECO:0000256" key="2">
    <source>
        <dbReference type="ARBA" id="ARBA00001946"/>
    </source>
</evidence>
<dbReference type="OrthoDB" id="4994at2759"/>
<dbReference type="InterPro" id="IPR016024">
    <property type="entry name" value="ARM-type_fold"/>
</dbReference>
<dbReference type="AlphaFoldDB" id="C6H4D7"/>
<comment type="catalytic activity">
    <reaction evidence="1">
        <text>5-(2-hydroxyethyl)-4-methylthiazole + ATP = 4-methyl-5-(2-phosphooxyethyl)-thiazole + ADP + H(+)</text>
        <dbReference type="Rhea" id="RHEA:24212"/>
        <dbReference type="ChEBI" id="CHEBI:15378"/>
        <dbReference type="ChEBI" id="CHEBI:17957"/>
        <dbReference type="ChEBI" id="CHEBI:30616"/>
        <dbReference type="ChEBI" id="CHEBI:58296"/>
        <dbReference type="ChEBI" id="CHEBI:456216"/>
        <dbReference type="EC" id="2.7.1.50"/>
    </reaction>
</comment>
<dbReference type="CDD" id="cd00564">
    <property type="entry name" value="TMP_TenI"/>
    <property type="match status" value="1"/>
</dbReference>
<dbReference type="Pfam" id="PF24173">
    <property type="entry name" value="TPR_TTI1_N"/>
    <property type="match status" value="1"/>
</dbReference>
<dbReference type="GO" id="GO:0004417">
    <property type="term" value="F:hydroxyethylthiazole kinase activity"/>
    <property type="evidence" value="ECO:0007669"/>
    <property type="project" value="UniProtKB-EC"/>
</dbReference>
<evidence type="ECO:0000256" key="10">
    <source>
        <dbReference type="ARBA" id="ARBA00022842"/>
    </source>
</evidence>
<dbReference type="HAMAP" id="MF_00097">
    <property type="entry name" value="TMP_synthase"/>
    <property type="match status" value="1"/>
</dbReference>
<dbReference type="CDD" id="cd01170">
    <property type="entry name" value="THZ_kinase"/>
    <property type="match status" value="1"/>
</dbReference>
<dbReference type="GO" id="GO:0000287">
    <property type="term" value="F:magnesium ion binding"/>
    <property type="evidence" value="ECO:0007669"/>
    <property type="project" value="InterPro"/>
</dbReference>
<evidence type="ECO:0000313" key="18">
    <source>
        <dbReference type="EMBL" id="EER45797.1"/>
    </source>
</evidence>
<dbReference type="SUPFAM" id="SSF53613">
    <property type="entry name" value="Ribokinase-like"/>
    <property type="match status" value="1"/>
</dbReference>
<reference evidence="19" key="1">
    <citation type="submission" date="2009-05" db="EMBL/GenBank/DDBJ databases">
        <title>The genome sequence of Ajellomyces capsulatus strain H143.</title>
        <authorList>
            <person name="Champion M."/>
            <person name="Cuomo C.A."/>
            <person name="Ma L.-J."/>
            <person name="Henn M.R."/>
            <person name="Sil A."/>
            <person name="Goldman B."/>
            <person name="Young S.K."/>
            <person name="Kodira C.D."/>
            <person name="Zeng Q."/>
            <person name="Koehrsen M."/>
            <person name="Alvarado L."/>
            <person name="Berlin A.M."/>
            <person name="Borenstein D."/>
            <person name="Chen Z."/>
            <person name="Engels R."/>
            <person name="Freedman E."/>
            <person name="Gellesch M."/>
            <person name="Goldberg J."/>
            <person name="Griggs A."/>
            <person name="Gujja S."/>
            <person name="Heiman D.I."/>
            <person name="Hepburn T.A."/>
            <person name="Howarth C."/>
            <person name="Jen D."/>
            <person name="Larson L."/>
            <person name="Lewis B."/>
            <person name="Mehta T."/>
            <person name="Park D."/>
            <person name="Pearson M."/>
            <person name="Roberts A."/>
            <person name="Saif S."/>
            <person name="Shea T.D."/>
            <person name="Shenoy N."/>
            <person name="Sisk P."/>
            <person name="Stolte C."/>
            <person name="Sykes S."/>
            <person name="Walk T."/>
            <person name="White J."/>
            <person name="Yandava C."/>
            <person name="Klein B."/>
            <person name="McEwen J.G."/>
            <person name="Puccia R."/>
            <person name="Goldman G.H."/>
            <person name="Felipe M.S."/>
            <person name="Nino-Vega G."/>
            <person name="San-Blas G."/>
            <person name="Taylor J.W."/>
            <person name="Mendoza L."/>
            <person name="Galagan J.E."/>
            <person name="Nusbaum C."/>
            <person name="Birren B.W."/>
        </authorList>
    </citation>
    <scope>NUCLEOTIDE SEQUENCE [LARGE SCALE GENOMIC DNA]</scope>
    <source>
        <strain evidence="19">H143</strain>
    </source>
</reference>
<evidence type="ECO:0000256" key="8">
    <source>
        <dbReference type="ARBA" id="ARBA00022777"/>
    </source>
</evidence>
<dbReference type="PRINTS" id="PR01099">
    <property type="entry name" value="HYETHTZKNASE"/>
</dbReference>
<protein>
    <submittedName>
        <fullName evidence="18">Thiamine-phosphate pyrophosphorylase</fullName>
    </submittedName>
</protein>
<gene>
    <name evidence="18" type="ORF">HCDG_01376</name>
</gene>